<dbReference type="AlphaFoldDB" id="A0A0P7GQL0"/>
<feature type="region of interest" description="Disordered" evidence="1">
    <location>
        <begin position="85"/>
        <end position="136"/>
    </location>
</feature>
<dbReference type="Proteomes" id="UP000050535">
    <property type="component" value="Unassembled WGS sequence"/>
</dbReference>
<protein>
    <submittedName>
        <fullName evidence="2">Homoserine O-acetyltransferase</fullName>
    </submittedName>
</protein>
<dbReference type="SUPFAM" id="SSF53474">
    <property type="entry name" value="alpha/beta-Hydrolases"/>
    <property type="match status" value="1"/>
</dbReference>
<dbReference type="EMBL" id="LGUC01000001">
    <property type="protein sequence ID" value="KPN31480.1"/>
    <property type="molecule type" value="Genomic_DNA"/>
</dbReference>
<dbReference type="GO" id="GO:0009092">
    <property type="term" value="P:homoserine metabolic process"/>
    <property type="evidence" value="ECO:0007669"/>
    <property type="project" value="TreeGrafter"/>
</dbReference>
<accession>A0A0P7GQL0</accession>
<dbReference type="STRING" id="699431.SY89_02227"/>
<reference evidence="3" key="1">
    <citation type="submission" date="2013-11" db="EMBL/GenBank/DDBJ databases">
        <authorList>
            <person name="Hoang H.T."/>
            <person name="Killian M.L."/>
            <person name="Madson D.M."/>
            <person name="Arruda P.H.E."/>
            <person name="Sun D."/>
            <person name="Schwartz K.J."/>
            <person name="Yoon K."/>
        </authorList>
    </citation>
    <scope>NUCLEOTIDE SEQUENCE [LARGE SCALE GENOMIC DNA]</scope>
    <source>
        <strain evidence="3">CDK2</strain>
    </source>
</reference>
<dbReference type="GO" id="GO:0009086">
    <property type="term" value="P:methionine biosynthetic process"/>
    <property type="evidence" value="ECO:0007669"/>
    <property type="project" value="TreeGrafter"/>
</dbReference>
<keyword evidence="2" id="KW-0808">Transferase</keyword>
<evidence type="ECO:0000256" key="1">
    <source>
        <dbReference type="SAM" id="MobiDB-lite"/>
    </source>
</evidence>
<keyword evidence="3" id="KW-1185">Reference proteome</keyword>
<dbReference type="PANTHER" id="PTHR32268">
    <property type="entry name" value="HOMOSERINE O-ACETYLTRANSFERASE"/>
    <property type="match status" value="1"/>
</dbReference>
<comment type="caution">
    <text evidence="2">The sequence shown here is derived from an EMBL/GenBank/DDBJ whole genome shotgun (WGS) entry which is preliminary data.</text>
</comment>
<sequence>MESFDLAAGHDSAADALAEFDGEALVLSFTGDWHFPVEGGATIAAALEQTGTPVTHHVVDSDHGHDAFLAEPENVGPPVREFLAAGVDASGAGKGRTRGDAGDAPGQGAESDDGRESESDDAVCGPLGTAGSLLRG</sequence>
<dbReference type="Gene3D" id="3.40.50.1820">
    <property type="entry name" value="alpha/beta hydrolase"/>
    <property type="match status" value="1"/>
</dbReference>
<dbReference type="PANTHER" id="PTHR32268:SF11">
    <property type="entry name" value="HOMOSERINE O-ACETYLTRANSFERASE"/>
    <property type="match status" value="1"/>
</dbReference>
<evidence type="ECO:0000313" key="3">
    <source>
        <dbReference type="Proteomes" id="UP000050535"/>
    </source>
</evidence>
<dbReference type="InterPro" id="IPR029058">
    <property type="entry name" value="AB_hydrolase_fold"/>
</dbReference>
<organism evidence="2 3">
    <name type="scientific">Halolamina pelagica</name>
    <dbReference type="NCBI Taxonomy" id="699431"/>
    <lineage>
        <taxon>Archaea</taxon>
        <taxon>Methanobacteriati</taxon>
        <taxon>Methanobacteriota</taxon>
        <taxon>Stenosarchaea group</taxon>
        <taxon>Halobacteria</taxon>
        <taxon>Halobacteriales</taxon>
        <taxon>Haloferacaceae</taxon>
    </lineage>
</organism>
<dbReference type="PATRIC" id="fig|699431.3.peg.2286"/>
<dbReference type="GO" id="GO:0004414">
    <property type="term" value="F:homoserine O-acetyltransferase activity"/>
    <property type="evidence" value="ECO:0007669"/>
    <property type="project" value="TreeGrafter"/>
</dbReference>
<proteinExistence type="predicted"/>
<evidence type="ECO:0000313" key="2">
    <source>
        <dbReference type="EMBL" id="KPN31480.1"/>
    </source>
</evidence>
<gene>
    <name evidence="2" type="ORF">SY89_02227</name>
</gene>
<dbReference type="InterPro" id="IPR008220">
    <property type="entry name" value="HAT_MetX-like"/>
</dbReference>
<name>A0A0P7GQL0_9EURY</name>